<dbReference type="RefSeq" id="WP_184306449.1">
    <property type="nucleotide sequence ID" value="NZ_JACHXU010000014.1"/>
</dbReference>
<evidence type="ECO:0000313" key="2">
    <source>
        <dbReference type="Proteomes" id="UP000536179"/>
    </source>
</evidence>
<gene>
    <name evidence="1" type="ORF">FHS27_004050</name>
</gene>
<name>A0A7W5H7C6_9BACT</name>
<evidence type="ECO:0000313" key="1">
    <source>
        <dbReference type="EMBL" id="MBB3208223.1"/>
    </source>
</evidence>
<dbReference type="Pfam" id="PF21813">
    <property type="entry name" value="DUF6882"/>
    <property type="match status" value="1"/>
</dbReference>
<proteinExistence type="predicted"/>
<dbReference type="Proteomes" id="UP000536179">
    <property type="component" value="Unassembled WGS sequence"/>
</dbReference>
<dbReference type="EMBL" id="JACHXU010000014">
    <property type="protein sequence ID" value="MBB3208223.1"/>
    <property type="molecule type" value="Genomic_DNA"/>
</dbReference>
<protein>
    <submittedName>
        <fullName evidence="1">Uncharacterized protein</fullName>
    </submittedName>
</protein>
<organism evidence="1 2">
    <name type="scientific">Aporhodopirellula rubra</name>
    <dbReference type="NCBI Taxonomy" id="980271"/>
    <lineage>
        <taxon>Bacteria</taxon>
        <taxon>Pseudomonadati</taxon>
        <taxon>Planctomycetota</taxon>
        <taxon>Planctomycetia</taxon>
        <taxon>Pirellulales</taxon>
        <taxon>Pirellulaceae</taxon>
        <taxon>Aporhodopirellula</taxon>
    </lineage>
</organism>
<reference evidence="1 2" key="1">
    <citation type="submission" date="2020-08" db="EMBL/GenBank/DDBJ databases">
        <title>Genomic Encyclopedia of Type Strains, Phase III (KMG-III): the genomes of soil and plant-associated and newly described type strains.</title>
        <authorList>
            <person name="Whitman W."/>
        </authorList>
    </citation>
    <scope>NUCLEOTIDE SEQUENCE [LARGE SCALE GENOMIC DNA]</scope>
    <source>
        <strain evidence="1 2">CECT 8075</strain>
    </source>
</reference>
<comment type="caution">
    <text evidence="1">The sequence shown here is derived from an EMBL/GenBank/DDBJ whole genome shotgun (WGS) entry which is preliminary data.</text>
</comment>
<accession>A0A7W5H7C6</accession>
<dbReference type="AlphaFoldDB" id="A0A7W5H7C6"/>
<sequence>MSVTFDSLFSDHVLASFDKQLRLADAHGDDDWGFDMTSGVITFNGSVDYQIQILGTEDHTAETWMWGWANHASGIPENLLVASNQLLAIGEEHGVDELTTSVLPMDDLEGHRVGLIASGIAGAEAYYRCPYEGGALFVLITDSSLELSVDDELVRATRVIPQGISTFEISDHRRAIAPYLTHLGFEIKDVGVNLEAQTEGRSVMTAKFDRMNRLTKLESAIGPR</sequence>
<dbReference type="InterPro" id="IPR049249">
    <property type="entry name" value="DUF6882"/>
</dbReference>
<keyword evidence="2" id="KW-1185">Reference proteome</keyword>